<dbReference type="PROSITE" id="PS50092">
    <property type="entry name" value="TSP1"/>
    <property type="match status" value="2"/>
</dbReference>
<dbReference type="InterPro" id="IPR052065">
    <property type="entry name" value="Compl_asym_regulator"/>
</dbReference>
<evidence type="ECO:0000256" key="6">
    <source>
        <dbReference type="ARBA" id="ARBA00022737"/>
    </source>
</evidence>
<comment type="subcellular location">
    <subcellularLocation>
        <location evidence="1">Membrane</location>
        <topology evidence="1">Single-pass membrane protein</topology>
    </subcellularLocation>
    <subcellularLocation>
        <location evidence="2">Secreted</location>
    </subcellularLocation>
</comment>
<feature type="region of interest" description="Disordered" evidence="10">
    <location>
        <begin position="1"/>
        <end position="39"/>
    </location>
</feature>
<reference evidence="11 12" key="1">
    <citation type="journal article" date="2007" name="Science">
        <title>Sea anemone genome reveals ancestral eumetazoan gene repertoire and genomic organization.</title>
        <authorList>
            <person name="Putnam N.H."/>
            <person name="Srivastava M."/>
            <person name="Hellsten U."/>
            <person name="Dirks B."/>
            <person name="Chapman J."/>
            <person name="Salamov A."/>
            <person name="Terry A."/>
            <person name="Shapiro H."/>
            <person name="Lindquist E."/>
            <person name="Kapitonov V.V."/>
            <person name="Jurka J."/>
            <person name="Genikhovich G."/>
            <person name="Grigoriev I.V."/>
            <person name="Lucas S.M."/>
            <person name="Steele R.E."/>
            <person name="Finnerty J.R."/>
            <person name="Technau U."/>
            <person name="Martindale M.Q."/>
            <person name="Rokhsar D.S."/>
        </authorList>
    </citation>
    <scope>NUCLEOTIDE SEQUENCE [LARGE SCALE GENOMIC DNA]</scope>
    <source>
        <strain evidence="12">CH2 X CH6</strain>
    </source>
</reference>
<keyword evidence="9" id="KW-1015">Disulfide bond</keyword>
<gene>
    <name evidence="11" type="ORF">NEMVEDRAFT_v1g112324</name>
</gene>
<dbReference type="KEGG" id="nve:5510519"/>
<keyword evidence="4" id="KW-0812">Transmembrane</keyword>
<dbReference type="PRINTS" id="PR01705">
    <property type="entry name" value="TSP1REPEAT"/>
</dbReference>
<proteinExistence type="predicted"/>
<evidence type="ECO:0000313" key="12">
    <source>
        <dbReference type="Proteomes" id="UP000001593"/>
    </source>
</evidence>
<dbReference type="GO" id="GO:0016020">
    <property type="term" value="C:membrane"/>
    <property type="evidence" value="ECO:0007669"/>
    <property type="project" value="UniProtKB-SubCell"/>
</dbReference>
<feature type="non-terminal residue" evidence="11">
    <location>
        <position position="1"/>
    </location>
</feature>
<dbReference type="SUPFAM" id="SSF82895">
    <property type="entry name" value="TSP-1 type 1 repeat"/>
    <property type="match status" value="2"/>
</dbReference>
<evidence type="ECO:0000256" key="5">
    <source>
        <dbReference type="ARBA" id="ARBA00022729"/>
    </source>
</evidence>
<dbReference type="Pfam" id="PF00090">
    <property type="entry name" value="TSP_1"/>
    <property type="match status" value="2"/>
</dbReference>
<keyword evidence="7" id="KW-1133">Transmembrane helix</keyword>
<evidence type="ECO:0000256" key="2">
    <source>
        <dbReference type="ARBA" id="ARBA00004613"/>
    </source>
</evidence>
<dbReference type="InterPro" id="IPR036383">
    <property type="entry name" value="TSP1_rpt_sf"/>
</dbReference>
<evidence type="ECO:0000256" key="10">
    <source>
        <dbReference type="SAM" id="MobiDB-lite"/>
    </source>
</evidence>
<organism evidence="11 12">
    <name type="scientific">Nematostella vectensis</name>
    <name type="common">Starlet sea anemone</name>
    <dbReference type="NCBI Taxonomy" id="45351"/>
    <lineage>
        <taxon>Eukaryota</taxon>
        <taxon>Metazoa</taxon>
        <taxon>Cnidaria</taxon>
        <taxon>Anthozoa</taxon>
        <taxon>Hexacorallia</taxon>
        <taxon>Actiniaria</taxon>
        <taxon>Edwardsiidae</taxon>
        <taxon>Nematostella</taxon>
    </lineage>
</organism>
<feature type="compositionally biased region" description="Basic and acidic residues" evidence="10">
    <location>
        <begin position="98"/>
        <end position="110"/>
    </location>
</feature>
<protein>
    <submittedName>
        <fullName evidence="11">Uncharacterized protein</fullName>
    </submittedName>
</protein>
<dbReference type="OMA" id="WRRTCTN"/>
<evidence type="ECO:0000256" key="8">
    <source>
        <dbReference type="ARBA" id="ARBA00023136"/>
    </source>
</evidence>
<dbReference type="Gene3D" id="2.20.100.10">
    <property type="entry name" value="Thrombospondin type-1 (TSP1) repeat"/>
    <property type="match status" value="2"/>
</dbReference>
<dbReference type="HOGENOM" id="CLU_047129_1_0_1"/>
<dbReference type="EMBL" id="DS469616">
    <property type="protein sequence ID" value="EDO38919.1"/>
    <property type="molecule type" value="Genomic_DNA"/>
</dbReference>
<keyword evidence="12" id="KW-1185">Reference proteome</keyword>
<evidence type="ECO:0000256" key="7">
    <source>
        <dbReference type="ARBA" id="ARBA00022989"/>
    </source>
</evidence>
<accession>A7SBG8</accession>
<dbReference type="PANTHER" id="PTHR22906">
    <property type="entry name" value="PROPERDIN"/>
    <property type="match status" value="1"/>
</dbReference>
<dbReference type="STRING" id="45351.A7SBG8"/>
<evidence type="ECO:0000256" key="4">
    <source>
        <dbReference type="ARBA" id="ARBA00022692"/>
    </source>
</evidence>
<evidence type="ECO:0000313" key="11">
    <source>
        <dbReference type="EMBL" id="EDO38919.1"/>
    </source>
</evidence>
<dbReference type="eggNOG" id="KOG3611">
    <property type="taxonomic scope" value="Eukaryota"/>
</dbReference>
<dbReference type="PANTHER" id="PTHR22906:SF43">
    <property type="entry name" value="PROPERDIN"/>
    <property type="match status" value="1"/>
</dbReference>
<dbReference type="InterPro" id="IPR000884">
    <property type="entry name" value="TSP1_rpt"/>
</dbReference>
<dbReference type="AlphaFoldDB" id="A7SBG8"/>
<feature type="region of interest" description="Disordered" evidence="10">
    <location>
        <begin position="74"/>
        <end position="117"/>
    </location>
</feature>
<evidence type="ECO:0000256" key="3">
    <source>
        <dbReference type="ARBA" id="ARBA00022525"/>
    </source>
</evidence>
<evidence type="ECO:0000256" key="1">
    <source>
        <dbReference type="ARBA" id="ARBA00004167"/>
    </source>
</evidence>
<dbReference type="SMART" id="SM00209">
    <property type="entry name" value="TSP1"/>
    <property type="match status" value="2"/>
</dbReference>
<keyword evidence="8" id="KW-0472">Membrane</keyword>
<name>A7SBG8_NEMVE</name>
<dbReference type="FunFam" id="2.20.100.10:FF:000007">
    <property type="entry name" value="Thrombospondin 1"/>
    <property type="match status" value="2"/>
</dbReference>
<dbReference type="Proteomes" id="UP000001593">
    <property type="component" value="Unassembled WGS sequence"/>
</dbReference>
<keyword evidence="5" id="KW-0732">Signal</keyword>
<dbReference type="InParanoid" id="A7SBG8"/>
<evidence type="ECO:0000256" key="9">
    <source>
        <dbReference type="ARBA" id="ARBA00023157"/>
    </source>
</evidence>
<dbReference type="PhylomeDB" id="A7SBG8"/>
<keyword evidence="3" id="KW-0964">Secreted</keyword>
<sequence>VNGGWSDYSSWSSCTKSCGGGTRTRTRTCTNPKPSSGGKDCVGIAKQTRECGKAPCPVNGGWSEFSEWTKCTKTCGGGKQERTRTCANPSPSNGGKDCVGDAKEEKDCNTDKCPPSK</sequence>
<keyword evidence="6" id="KW-0677">Repeat</keyword>